<protein>
    <recommendedName>
        <fullName evidence="6">Paladin</fullName>
    </recommendedName>
</protein>
<keyword evidence="9" id="KW-1185">Reference proteome</keyword>
<evidence type="ECO:0000256" key="3">
    <source>
        <dbReference type="ARBA" id="ARBA00022707"/>
    </source>
</evidence>
<dbReference type="Pfam" id="PF14566">
    <property type="entry name" value="PTPlike_phytase"/>
    <property type="match status" value="2"/>
</dbReference>
<keyword evidence="2" id="KW-0963">Cytoplasm</keyword>
<feature type="compositionally biased region" description="Low complexity" evidence="7">
    <location>
        <begin position="1"/>
        <end position="15"/>
    </location>
</feature>
<organism evidence="8 9">
    <name type="scientific">Buteo japonicus</name>
    <dbReference type="NCBI Taxonomy" id="224669"/>
    <lineage>
        <taxon>Eukaryota</taxon>
        <taxon>Metazoa</taxon>
        <taxon>Chordata</taxon>
        <taxon>Craniata</taxon>
        <taxon>Vertebrata</taxon>
        <taxon>Euteleostomi</taxon>
        <taxon>Archelosauria</taxon>
        <taxon>Archosauria</taxon>
        <taxon>Dinosauria</taxon>
        <taxon>Saurischia</taxon>
        <taxon>Theropoda</taxon>
        <taxon>Coelurosauria</taxon>
        <taxon>Aves</taxon>
        <taxon>Neognathae</taxon>
        <taxon>Neoaves</taxon>
        <taxon>Telluraves</taxon>
        <taxon>Accipitrimorphae</taxon>
        <taxon>Accipitriformes</taxon>
        <taxon>Accipitridae</taxon>
        <taxon>Accipitrinae</taxon>
        <taxon>Buteo</taxon>
    </lineage>
</organism>
<dbReference type="AlphaFoldDB" id="A0A8C0HM95"/>
<dbReference type="PANTHER" id="PTHR23339">
    <property type="entry name" value="TYROSINE SPECIFIC PROTEIN PHOSPHATASE AND DUAL SPECIFICITY PROTEIN PHOSPHATASE"/>
    <property type="match status" value="1"/>
</dbReference>
<evidence type="ECO:0000256" key="1">
    <source>
        <dbReference type="ARBA" id="ARBA00004514"/>
    </source>
</evidence>
<dbReference type="FunFam" id="3.90.190.10:FF:000067">
    <property type="entry name" value="Phosphatase domain-containing, paladin 1"/>
    <property type="match status" value="1"/>
</dbReference>
<name>A0A8C0HM95_9AVES</name>
<comment type="similarity">
    <text evidence="5">Belongs to the paladin family.</text>
</comment>
<comment type="subcellular location">
    <subcellularLocation>
        <location evidence="1">Cytoplasm</location>
        <location evidence="1">Cytosol</location>
    </subcellularLocation>
</comment>
<dbReference type="CDD" id="cd17660">
    <property type="entry name" value="PTP_paladin_2"/>
    <property type="match status" value="1"/>
</dbReference>
<dbReference type="SUPFAM" id="SSF52799">
    <property type="entry name" value="(Phosphotyrosine protein) phosphatases II"/>
    <property type="match status" value="2"/>
</dbReference>
<dbReference type="Ensembl" id="ENSBJAT00000015636.1">
    <property type="protein sequence ID" value="ENSBJAP00000015221.1"/>
    <property type="gene ID" value="ENSBJAG00000010035.1"/>
</dbReference>
<evidence type="ECO:0000256" key="4">
    <source>
        <dbReference type="ARBA" id="ARBA00023288"/>
    </source>
</evidence>
<dbReference type="Gene3D" id="3.90.190.10">
    <property type="entry name" value="Protein tyrosine phosphatase superfamily"/>
    <property type="match status" value="2"/>
</dbReference>
<keyword evidence="3" id="KW-0519">Myristate</keyword>
<evidence type="ECO:0000256" key="2">
    <source>
        <dbReference type="ARBA" id="ARBA00022490"/>
    </source>
</evidence>
<dbReference type="InterPro" id="IPR029021">
    <property type="entry name" value="Prot-tyrosine_phosphatase-like"/>
</dbReference>
<proteinExistence type="inferred from homology"/>
<dbReference type="SMART" id="SM01301">
    <property type="entry name" value="PTPlike_phytase"/>
    <property type="match status" value="2"/>
</dbReference>
<reference evidence="8" key="2">
    <citation type="submission" date="2025-09" db="UniProtKB">
        <authorList>
            <consortium name="Ensembl"/>
        </authorList>
    </citation>
    <scope>IDENTIFICATION</scope>
</reference>
<dbReference type="InterPro" id="IPR050561">
    <property type="entry name" value="PTP"/>
</dbReference>
<evidence type="ECO:0000256" key="7">
    <source>
        <dbReference type="SAM" id="MobiDB-lite"/>
    </source>
</evidence>
<evidence type="ECO:0000256" key="5">
    <source>
        <dbReference type="ARBA" id="ARBA00037958"/>
    </source>
</evidence>
<keyword evidence="4" id="KW-0449">Lipoprotein</keyword>
<sequence>MGTTASAAQQAVSASPLESGAPGDGSMEDQRSLSIHSFQTLGLHNSKAKSIITNKVAPVVITYNCREEFQIHDDLLKANYTVGRISEATLEHYLVQGKYFMVRDVYGKLDVLNTTGSCGAPNFRQAKGGYAVFGMGQPSLNGFKLVLQKLQREGHKECVFFCVREEPVVFLRLEGDFVSYTPRGKENLHENLQRLQRGLRAESLELAVRKEIHDFAQLSESVYYVYNDIERLRDEPHAVRVQCEEDIQVTEEVYRRPVFLLPSYRYHRLPLPAEGAPLEEQFDAFIRFLRESPSLLLRDPGRPPPALLFGCQTGVGRTNLAMRRTQEPKHSGRSAALSAVPPANPGTAASSQAFSTKEYFLQRTLQSLERYFYLIAFNYYLHEQYPLGFALSFSRWMCRHPELYRLQAEMNASELTVTGDLVTKGTRVADERFCPDVLSTAKEMSVANFRRVPKMPVYGTAQPSSKTLGSVLRYLTDAKRKHARIVWINLREEVVLEGNEQIYTLREPGHLEELIPVPAASPQQLEWLEVYLEAEKQMKMFKSCLTTQEIFSQQKNACQGLTYRRIPIPDFCAPKEQDFDRLLEAMKSALAEDSRTAFVFNCSSGRGRTTTAMVIAVLTLWHFNGIPEMSEEEIVSVPDAKYTKGEFEVVMKVVQLLPDGHRMKKEVDMALDTVSETMTPMHYHLREIIICTYRQGKSGKDEEETRTLQLRSLQYLERYIYLILFNAYLHLEKKDSWQRPFSLWMREVAAVAGIYEVLNQLGFPELESLEGKPLCTLRGRWQAQGGTSRPFRGDFV</sequence>
<dbReference type="Proteomes" id="UP000694555">
    <property type="component" value="Unplaced"/>
</dbReference>
<reference evidence="8" key="1">
    <citation type="submission" date="2025-08" db="UniProtKB">
        <authorList>
            <consortium name="Ensembl"/>
        </authorList>
    </citation>
    <scope>IDENTIFICATION</scope>
</reference>
<evidence type="ECO:0000313" key="8">
    <source>
        <dbReference type="Ensembl" id="ENSBJAP00000015221.1"/>
    </source>
</evidence>
<evidence type="ECO:0000313" key="9">
    <source>
        <dbReference type="Proteomes" id="UP000694555"/>
    </source>
</evidence>
<evidence type="ECO:0000256" key="6">
    <source>
        <dbReference type="ARBA" id="ARBA00040012"/>
    </source>
</evidence>
<accession>A0A8C0HM95</accession>
<dbReference type="GO" id="GO:0005829">
    <property type="term" value="C:cytosol"/>
    <property type="evidence" value="ECO:0007669"/>
    <property type="project" value="UniProtKB-SubCell"/>
</dbReference>
<feature type="region of interest" description="Disordered" evidence="7">
    <location>
        <begin position="1"/>
        <end position="29"/>
    </location>
</feature>